<dbReference type="GO" id="GO:0005524">
    <property type="term" value="F:ATP binding"/>
    <property type="evidence" value="ECO:0007669"/>
    <property type="project" value="UniProtKB-KW"/>
</dbReference>
<evidence type="ECO:0000256" key="2">
    <source>
        <dbReference type="ARBA" id="ARBA00022801"/>
    </source>
</evidence>
<dbReference type="SUPFAM" id="SSF52540">
    <property type="entry name" value="P-loop containing nucleoside triphosphate hydrolases"/>
    <property type="match status" value="1"/>
</dbReference>
<dbReference type="InterPro" id="IPR050079">
    <property type="entry name" value="DEAD_box_RNA_helicase"/>
</dbReference>
<dbReference type="PANTHER" id="PTHR47959">
    <property type="entry name" value="ATP-DEPENDENT RNA HELICASE RHLE-RELATED"/>
    <property type="match status" value="1"/>
</dbReference>
<keyword evidence="3 10" id="KW-0347">Helicase</keyword>
<evidence type="ECO:0000313" key="10">
    <source>
        <dbReference type="EMBL" id="KAJ3111396.1"/>
    </source>
</evidence>
<feature type="domain" description="DEAD-box RNA helicase Q" evidence="9">
    <location>
        <begin position="239"/>
        <end position="267"/>
    </location>
</feature>
<feature type="compositionally biased region" description="Basic residues" evidence="7">
    <location>
        <begin position="1"/>
        <end position="14"/>
    </location>
</feature>
<accession>A0AAD5SVZ9</accession>
<proteinExistence type="predicted"/>
<dbReference type="InterPro" id="IPR014014">
    <property type="entry name" value="RNA_helicase_DEAD_Q_motif"/>
</dbReference>
<feature type="domain" description="Helicase ATP-binding" evidence="8">
    <location>
        <begin position="270"/>
        <end position="362"/>
    </location>
</feature>
<keyword evidence="4" id="KW-0067">ATP-binding</keyword>
<feature type="compositionally biased region" description="Acidic residues" evidence="7">
    <location>
        <begin position="107"/>
        <end position="118"/>
    </location>
</feature>
<keyword evidence="1" id="KW-0547">Nucleotide-binding</keyword>
<feature type="compositionally biased region" description="Basic and acidic residues" evidence="7">
    <location>
        <begin position="41"/>
        <end position="50"/>
    </location>
</feature>
<dbReference type="GO" id="GO:0016787">
    <property type="term" value="F:hydrolase activity"/>
    <property type="evidence" value="ECO:0007669"/>
    <property type="project" value="UniProtKB-KW"/>
</dbReference>
<keyword evidence="2" id="KW-0378">Hydrolase</keyword>
<keyword evidence="5" id="KW-0694">RNA-binding</keyword>
<feature type="compositionally biased region" description="Basic and acidic residues" evidence="7">
    <location>
        <begin position="153"/>
        <end position="164"/>
    </location>
</feature>
<dbReference type="EMBL" id="JADGJH010001635">
    <property type="protein sequence ID" value="KAJ3111396.1"/>
    <property type="molecule type" value="Genomic_DNA"/>
</dbReference>
<dbReference type="Pfam" id="PF00270">
    <property type="entry name" value="DEAD"/>
    <property type="match status" value="1"/>
</dbReference>
<name>A0AAD5SVZ9_9FUNG</name>
<sequence length="362" mass="39086">MVTKHSRKGGRARGKAAQAPTAFMGKGGAKGAKGVNGTKSKPGDRPRFEDFVTGGKKPNNNNKNSAAKAKPLKRQQQQQTARSENLSAGHSDKSKQRNSKTPKSNCEENEENNDDTYSDFETVPLAPDVNDDEGWGSDVDEISEEQEDEDSDKDIGEIHNKETTSKSPVKSQRPSNGNTDEETDDGESVSRENANSSDNDGNDYDGNSDSDDEISEAEGDSASIAKSVKLANKKHKKSGGFQSMGLSYPIYSAIIQKGYKIPTPIQRKAIPVILENRDVVAMARTGSGKTAAFLIPLLERLKTHSAKVGARGLILSPSRELALQTLRFIKDIGKHTDLRACMLVGGGTMDDQFATLATNPDM</sequence>
<feature type="compositionally biased region" description="Polar residues" evidence="7">
    <location>
        <begin position="165"/>
        <end position="178"/>
    </location>
</feature>
<feature type="compositionally biased region" description="Low complexity" evidence="7">
    <location>
        <begin position="56"/>
        <end position="69"/>
    </location>
</feature>
<dbReference type="GO" id="GO:0003724">
    <property type="term" value="F:RNA helicase activity"/>
    <property type="evidence" value="ECO:0007669"/>
    <property type="project" value="InterPro"/>
</dbReference>
<feature type="compositionally biased region" description="Acidic residues" evidence="7">
    <location>
        <begin position="129"/>
        <end position="152"/>
    </location>
</feature>
<feature type="region of interest" description="Disordered" evidence="7">
    <location>
        <begin position="1"/>
        <end position="221"/>
    </location>
</feature>
<evidence type="ECO:0000259" key="9">
    <source>
        <dbReference type="PROSITE" id="PS51195"/>
    </source>
</evidence>
<evidence type="ECO:0000256" key="7">
    <source>
        <dbReference type="SAM" id="MobiDB-lite"/>
    </source>
</evidence>
<feature type="compositionally biased region" description="Acidic residues" evidence="7">
    <location>
        <begin position="200"/>
        <end position="219"/>
    </location>
</feature>
<dbReference type="InterPro" id="IPR014001">
    <property type="entry name" value="Helicase_ATP-bd"/>
</dbReference>
<dbReference type="GO" id="GO:0005829">
    <property type="term" value="C:cytosol"/>
    <property type="evidence" value="ECO:0007669"/>
    <property type="project" value="TreeGrafter"/>
</dbReference>
<dbReference type="Proteomes" id="UP001211907">
    <property type="component" value="Unassembled WGS sequence"/>
</dbReference>
<dbReference type="InterPro" id="IPR027417">
    <property type="entry name" value="P-loop_NTPase"/>
</dbReference>
<protein>
    <submittedName>
        <fullName evidence="10">ATP-dependent RNA helicase ddx54</fullName>
    </submittedName>
</protein>
<evidence type="ECO:0000313" key="11">
    <source>
        <dbReference type="Proteomes" id="UP001211907"/>
    </source>
</evidence>
<comment type="caution">
    <text evidence="10">The sequence shown here is derived from an EMBL/GenBank/DDBJ whole genome shotgun (WGS) entry which is preliminary data.</text>
</comment>
<evidence type="ECO:0000256" key="5">
    <source>
        <dbReference type="ARBA" id="ARBA00022884"/>
    </source>
</evidence>
<feature type="short sequence motif" description="Q motif" evidence="6">
    <location>
        <begin position="239"/>
        <end position="267"/>
    </location>
</feature>
<organism evidence="10 11">
    <name type="scientific">Physocladia obscura</name>
    <dbReference type="NCBI Taxonomy" id="109957"/>
    <lineage>
        <taxon>Eukaryota</taxon>
        <taxon>Fungi</taxon>
        <taxon>Fungi incertae sedis</taxon>
        <taxon>Chytridiomycota</taxon>
        <taxon>Chytridiomycota incertae sedis</taxon>
        <taxon>Chytridiomycetes</taxon>
        <taxon>Chytridiales</taxon>
        <taxon>Chytriomycetaceae</taxon>
        <taxon>Physocladia</taxon>
    </lineage>
</organism>
<evidence type="ECO:0000256" key="3">
    <source>
        <dbReference type="ARBA" id="ARBA00022806"/>
    </source>
</evidence>
<dbReference type="PROSITE" id="PS51195">
    <property type="entry name" value="Q_MOTIF"/>
    <property type="match status" value="1"/>
</dbReference>
<dbReference type="Gene3D" id="3.40.50.300">
    <property type="entry name" value="P-loop containing nucleotide triphosphate hydrolases"/>
    <property type="match status" value="1"/>
</dbReference>
<reference evidence="10" key="1">
    <citation type="submission" date="2020-05" db="EMBL/GenBank/DDBJ databases">
        <title>Phylogenomic resolution of chytrid fungi.</title>
        <authorList>
            <person name="Stajich J.E."/>
            <person name="Amses K."/>
            <person name="Simmons R."/>
            <person name="Seto K."/>
            <person name="Myers J."/>
            <person name="Bonds A."/>
            <person name="Quandt C.A."/>
            <person name="Barry K."/>
            <person name="Liu P."/>
            <person name="Grigoriev I."/>
            <person name="Longcore J.E."/>
            <person name="James T.Y."/>
        </authorList>
    </citation>
    <scope>NUCLEOTIDE SEQUENCE</scope>
    <source>
        <strain evidence="10">JEL0513</strain>
    </source>
</reference>
<evidence type="ECO:0000256" key="4">
    <source>
        <dbReference type="ARBA" id="ARBA00022840"/>
    </source>
</evidence>
<evidence type="ECO:0000256" key="1">
    <source>
        <dbReference type="ARBA" id="ARBA00022741"/>
    </source>
</evidence>
<dbReference type="AlphaFoldDB" id="A0AAD5SVZ9"/>
<evidence type="ECO:0000259" key="8">
    <source>
        <dbReference type="PROSITE" id="PS51192"/>
    </source>
</evidence>
<keyword evidence="11" id="KW-1185">Reference proteome</keyword>
<dbReference type="InterPro" id="IPR011545">
    <property type="entry name" value="DEAD/DEAH_box_helicase_dom"/>
</dbReference>
<dbReference type="PANTHER" id="PTHR47959:SF8">
    <property type="entry name" value="RNA HELICASE"/>
    <property type="match status" value="1"/>
</dbReference>
<gene>
    <name evidence="10" type="primary">DDX54</name>
    <name evidence="10" type="ORF">HK100_002700</name>
</gene>
<evidence type="ECO:0000256" key="6">
    <source>
        <dbReference type="PROSITE-ProRule" id="PRU00552"/>
    </source>
</evidence>
<dbReference type="GO" id="GO:0003723">
    <property type="term" value="F:RNA binding"/>
    <property type="evidence" value="ECO:0007669"/>
    <property type="project" value="UniProtKB-KW"/>
</dbReference>
<feature type="compositionally biased region" description="Polar residues" evidence="7">
    <location>
        <begin position="74"/>
        <end position="88"/>
    </location>
</feature>
<dbReference type="PROSITE" id="PS51192">
    <property type="entry name" value="HELICASE_ATP_BIND_1"/>
    <property type="match status" value="1"/>
</dbReference>